<feature type="domain" description="Aminoglycoside phosphotransferase" evidence="1">
    <location>
        <begin position="324"/>
        <end position="503"/>
    </location>
</feature>
<dbReference type="InterPro" id="IPR051678">
    <property type="entry name" value="AGP_Transferase"/>
</dbReference>
<comment type="caution">
    <text evidence="2">The sequence shown here is derived from an EMBL/GenBank/DDBJ whole genome shotgun (WGS) entry which is preliminary data.</text>
</comment>
<evidence type="ECO:0000259" key="1">
    <source>
        <dbReference type="Pfam" id="PF01636"/>
    </source>
</evidence>
<accession>A0A8H8RSN2</accession>
<reference evidence="2 3" key="1">
    <citation type="submission" date="2018-05" db="EMBL/GenBank/DDBJ databases">
        <title>Genome sequencing and assembly of the regulated plant pathogen Lachnellula willkommii and related sister species for the development of diagnostic species identification markers.</title>
        <authorList>
            <person name="Giroux E."/>
            <person name="Bilodeau G."/>
        </authorList>
    </citation>
    <scope>NUCLEOTIDE SEQUENCE [LARGE SCALE GENOMIC DNA]</scope>
    <source>
        <strain evidence="2 3">CBS 160.35</strain>
    </source>
</reference>
<protein>
    <recommendedName>
        <fullName evidence="1">Aminoglycoside phosphotransferase domain-containing protein</fullName>
    </recommendedName>
</protein>
<dbReference type="PANTHER" id="PTHR21310:SF58">
    <property type="entry name" value="AMINOGLYCOSIDE PHOSPHOTRANSFERASE DOMAIN-CONTAINING PROTEIN"/>
    <property type="match status" value="1"/>
</dbReference>
<dbReference type="EMBL" id="QGMI01000450">
    <property type="protein sequence ID" value="TVY40524.1"/>
    <property type="molecule type" value="Genomic_DNA"/>
</dbReference>
<proteinExistence type="predicted"/>
<dbReference type="Proteomes" id="UP000443090">
    <property type="component" value="Unassembled WGS sequence"/>
</dbReference>
<evidence type="ECO:0000313" key="2">
    <source>
        <dbReference type="EMBL" id="TVY40524.1"/>
    </source>
</evidence>
<sequence length="539" mass="62265">SYIGLSNLVDLRAMESDKNRILRIVRDTELAHPGIYLVEAFLTDAVDGDQAAKYLLQGYADNGIDVNFHQFVNDWKELVRLFLVENSHSRILSWFLKRKVARRDDFRCCLTRVPCRFWDVFPIIPPTAFCIREQRLYDMLGAFTTPFHQDLLKDQNLKNQPRNHLTLSKDAELVFSSGLIKFENLGRAKYEILYNNIGGKSPAIYTAQRIFDWRCDLADHSKSGIDSPDPGLLEIHSRLSCALKWTDIATKIDSRSCVRQSQRKESNPFTQTITTGLFAVWSKFPDFIRFQTYRFLRTAGSYFYGRTIPGVQRLPFGMYLKYGPENHAARHAGEFNALKLVRSQTSVPVPRPIDLLLSRTESFLVTSRIEGGPAGLAIDECSSEEMHLMAEDLRSWIAQLRSMKRDRDSEYAITNATGGPCLDYRISADPVGPFRSEEEFVESLRLGILPDLVHRTGYQIVFTHSDLNMRNILVKNGRITGIVDWENAGWFPEYWEYTKCHFAVTIQKRWLKMIDGVFENKYGTEEKIERQYWAYHSAW</sequence>
<dbReference type="OrthoDB" id="3250044at2759"/>
<dbReference type="AlphaFoldDB" id="A0A8H8RSN2"/>
<feature type="non-terminal residue" evidence="2">
    <location>
        <position position="539"/>
    </location>
</feature>
<dbReference type="InterPro" id="IPR011009">
    <property type="entry name" value="Kinase-like_dom_sf"/>
</dbReference>
<dbReference type="PANTHER" id="PTHR21310">
    <property type="entry name" value="AMINOGLYCOSIDE PHOSPHOTRANSFERASE-RELATED-RELATED"/>
    <property type="match status" value="1"/>
</dbReference>
<dbReference type="Gene3D" id="3.90.1200.10">
    <property type="match status" value="1"/>
</dbReference>
<dbReference type="Pfam" id="PF01636">
    <property type="entry name" value="APH"/>
    <property type="match status" value="1"/>
</dbReference>
<dbReference type="SUPFAM" id="SSF56112">
    <property type="entry name" value="Protein kinase-like (PK-like)"/>
    <property type="match status" value="1"/>
</dbReference>
<dbReference type="CDD" id="cd05120">
    <property type="entry name" value="APH_ChoK_like"/>
    <property type="match status" value="1"/>
</dbReference>
<organism evidence="2 3">
    <name type="scientific">Lachnellula occidentalis</name>
    <dbReference type="NCBI Taxonomy" id="215460"/>
    <lineage>
        <taxon>Eukaryota</taxon>
        <taxon>Fungi</taxon>
        <taxon>Dikarya</taxon>
        <taxon>Ascomycota</taxon>
        <taxon>Pezizomycotina</taxon>
        <taxon>Leotiomycetes</taxon>
        <taxon>Helotiales</taxon>
        <taxon>Lachnaceae</taxon>
        <taxon>Lachnellula</taxon>
    </lineage>
</organism>
<dbReference type="InterPro" id="IPR002575">
    <property type="entry name" value="Aminoglycoside_PTrfase"/>
</dbReference>
<evidence type="ECO:0000313" key="3">
    <source>
        <dbReference type="Proteomes" id="UP000443090"/>
    </source>
</evidence>
<name>A0A8H8RSN2_9HELO</name>
<gene>
    <name evidence="2" type="ORF">LOCC1_G005337</name>
</gene>
<keyword evidence="3" id="KW-1185">Reference proteome</keyword>